<keyword evidence="7" id="KW-1185">Reference proteome</keyword>
<feature type="binding site" evidence="2">
    <location>
        <position position="58"/>
    </location>
    <ligand>
        <name>Fe cation</name>
        <dbReference type="ChEBI" id="CHEBI:24875"/>
    </ligand>
</feature>
<sequence length="234" mass="26353">MEIIKAVDRHFSDFGWLQTYWLFSFSNFYDPQNIQLGALRVFNDDIVEPDGGFATHPHEEMEIITIVLQGEITHEDSMGNKTVIRAGDVQRMSAGTGLTHSEYNLGKEAVFFYQIWILPDTAGLEPTYAQKTYDASQWQNKLLPVASGQDIPEAVTFHTDATIYRCQLDLGEEVVHDCADGRCVFLYLTEGSLSVNGQEVTARDQVRVKTAEQLVIKGRELSDFVLIDVPGRND</sequence>
<dbReference type="PANTHER" id="PTHR43212">
    <property type="entry name" value="QUERCETIN 2,3-DIOXYGENASE"/>
    <property type="match status" value="1"/>
</dbReference>
<dbReference type="InterPro" id="IPR041602">
    <property type="entry name" value="Quercetinase_C"/>
</dbReference>
<dbReference type="PANTHER" id="PTHR43212:SF3">
    <property type="entry name" value="QUERCETIN 2,3-DIOXYGENASE"/>
    <property type="match status" value="1"/>
</dbReference>
<dbReference type="GO" id="GO:0046872">
    <property type="term" value="F:metal ion binding"/>
    <property type="evidence" value="ECO:0007669"/>
    <property type="project" value="UniProtKB-KW"/>
</dbReference>
<feature type="binding site" evidence="2">
    <location>
        <position position="100"/>
    </location>
    <ligand>
        <name>Fe cation</name>
        <dbReference type="ChEBI" id="CHEBI:24875"/>
    </ligand>
</feature>
<evidence type="ECO:0000259" key="4">
    <source>
        <dbReference type="Pfam" id="PF02678"/>
    </source>
</evidence>
<evidence type="ECO:0000256" key="3">
    <source>
        <dbReference type="RuleBase" id="RU003457"/>
    </source>
</evidence>
<feature type="binding site" evidence="2">
    <location>
        <position position="56"/>
    </location>
    <ligand>
        <name>Fe cation</name>
        <dbReference type="ChEBI" id="CHEBI:24875"/>
    </ligand>
</feature>
<keyword evidence="2" id="KW-0479">Metal-binding</keyword>
<organism evidence="6 7">
    <name type="scientific">Candidatus Electrothrix aarhusensis</name>
    <dbReference type="NCBI Taxonomy" id="1859131"/>
    <lineage>
        <taxon>Bacteria</taxon>
        <taxon>Pseudomonadati</taxon>
        <taxon>Thermodesulfobacteriota</taxon>
        <taxon>Desulfobulbia</taxon>
        <taxon>Desulfobulbales</taxon>
        <taxon>Desulfobulbaceae</taxon>
        <taxon>Candidatus Electrothrix</taxon>
    </lineage>
</organism>
<feature type="domain" description="Pirin N-terminal" evidence="4">
    <location>
        <begin position="7"/>
        <end position="117"/>
    </location>
</feature>
<comment type="similarity">
    <text evidence="1 3">Belongs to the pirin family.</text>
</comment>
<evidence type="ECO:0000259" key="5">
    <source>
        <dbReference type="Pfam" id="PF17954"/>
    </source>
</evidence>
<dbReference type="InterPro" id="IPR012093">
    <property type="entry name" value="Pirin"/>
</dbReference>
<dbReference type="Pfam" id="PF02678">
    <property type="entry name" value="Pirin"/>
    <property type="match status" value="1"/>
</dbReference>
<dbReference type="EMBL" id="MTKO01000115">
    <property type="protein sequence ID" value="RWX43614.1"/>
    <property type="molecule type" value="Genomic_DNA"/>
</dbReference>
<name>A0A3S3R3T7_9BACT</name>
<feature type="domain" description="Quercetin 2,3-dioxygenase C-terminal cupin" evidence="5">
    <location>
        <begin position="145"/>
        <end position="229"/>
    </location>
</feature>
<dbReference type="PIRSF" id="PIRSF006232">
    <property type="entry name" value="Pirin"/>
    <property type="match status" value="1"/>
</dbReference>
<evidence type="ECO:0000256" key="2">
    <source>
        <dbReference type="PIRSR" id="PIRSR006232-1"/>
    </source>
</evidence>
<feature type="binding site" evidence="2">
    <location>
        <position position="102"/>
    </location>
    <ligand>
        <name>Fe cation</name>
        <dbReference type="ChEBI" id="CHEBI:24875"/>
    </ligand>
</feature>
<dbReference type="SUPFAM" id="SSF51182">
    <property type="entry name" value="RmlC-like cupins"/>
    <property type="match status" value="1"/>
</dbReference>
<evidence type="ECO:0008006" key="8">
    <source>
        <dbReference type="Google" id="ProtNLM"/>
    </source>
</evidence>
<dbReference type="Gene3D" id="2.60.120.10">
    <property type="entry name" value="Jelly Rolls"/>
    <property type="match status" value="2"/>
</dbReference>
<dbReference type="Proteomes" id="UP000287853">
    <property type="component" value="Unassembled WGS sequence"/>
</dbReference>
<evidence type="ECO:0000313" key="7">
    <source>
        <dbReference type="Proteomes" id="UP000287853"/>
    </source>
</evidence>
<accession>A0A3S3R3T7</accession>
<dbReference type="InterPro" id="IPR003829">
    <property type="entry name" value="Pirin_N_dom"/>
</dbReference>
<comment type="caution">
    <text evidence="6">The sequence shown here is derived from an EMBL/GenBank/DDBJ whole genome shotgun (WGS) entry which is preliminary data.</text>
</comment>
<evidence type="ECO:0000256" key="1">
    <source>
        <dbReference type="ARBA" id="ARBA00008416"/>
    </source>
</evidence>
<gene>
    <name evidence="6" type="ORF">H206_02627</name>
</gene>
<dbReference type="AlphaFoldDB" id="A0A3S3R3T7"/>
<dbReference type="InterPro" id="IPR011051">
    <property type="entry name" value="RmlC_Cupin_sf"/>
</dbReference>
<protein>
    <recommendedName>
        <fullName evidence="8">Pirin N-terminal domain-containing protein</fullName>
    </recommendedName>
</protein>
<comment type="cofactor">
    <cofactor evidence="2">
        <name>Fe cation</name>
        <dbReference type="ChEBI" id="CHEBI:24875"/>
    </cofactor>
    <text evidence="2">Binds 1 Fe cation per subunit.</text>
</comment>
<dbReference type="InterPro" id="IPR014710">
    <property type="entry name" value="RmlC-like_jellyroll"/>
</dbReference>
<dbReference type="CDD" id="cd02910">
    <property type="entry name" value="cupin_Yhhw_N"/>
    <property type="match status" value="1"/>
</dbReference>
<proteinExistence type="inferred from homology"/>
<dbReference type="Pfam" id="PF17954">
    <property type="entry name" value="Pirin_C_2"/>
    <property type="match status" value="1"/>
</dbReference>
<keyword evidence="2" id="KW-0408">Iron</keyword>
<reference evidence="6 7" key="1">
    <citation type="submission" date="2017-01" db="EMBL/GenBank/DDBJ databases">
        <title>The cable genome- insights into the physiology and evolution of filamentous bacteria capable of sulfide oxidation via long distance electron transfer.</title>
        <authorList>
            <person name="Schreiber L."/>
            <person name="Bjerg J.T."/>
            <person name="Boggild A."/>
            <person name="Van De Vossenberg J."/>
            <person name="Meysman F."/>
            <person name="Nielsen L.P."/>
            <person name="Schramm A."/>
            <person name="Kjeldsen K.U."/>
        </authorList>
    </citation>
    <scope>NUCLEOTIDE SEQUENCE [LARGE SCALE GENOMIC DNA]</scope>
    <source>
        <strain evidence="6">MCF</strain>
    </source>
</reference>
<evidence type="ECO:0000313" key="6">
    <source>
        <dbReference type="EMBL" id="RWX43614.1"/>
    </source>
</evidence>